<evidence type="ECO:0000256" key="1">
    <source>
        <dbReference type="ARBA" id="ARBA00007435"/>
    </source>
</evidence>
<dbReference type="InterPro" id="IPR035901">
    <property type="entry name" value="GIY-YIG_endonuc_sf"/>
</dbReference>
<sequence length="91" mass="10834">MAKSRNHFFYVLECEDGSYYAGYAVDVERRFQEHIGGTGAKYTKQRKPVHVIHQEVFFSRSEACKKEAAFKQLTRKEKEKYIETYKESWVD</sequence>
<organism evidence="3 4">
    <name type="scientific">Mangrovibacillus cuniculi</name>
    <dbReference type="NCBI Taxonomy" id="2593652"/>
    <lineage>
        <taxon>Bacteria</taxon>
        <taxon>Bacillati</taxon>
        <taxon>Bacillota</taxon>
        <taxon>Bacilli</taxon>
        <taxon>Bacillales</taxon>
        <taxon>Bacillaceae</taxon>
        <taxon>Mangrovibacillus</taxon>
    </lineage>
</organism>
<dbReference type="Pfam" id="PF01541">
    <property type="entry name" value="GIY-YIG"/>
    <property type="match status" value="1"/>
</dbReference>
<dbReference type="RefSeq" id="WP_239672642.1">
    <property type="nucleotide sequence ID" value="NZ_CP049742.1"/>
</dbReference>
<dbReference type="PROSITE" id="PS50164">
    <property type="entry name" value="GIY_YIG"/>
    <property type="match status" value="1"/>
</dbReference>
<evidence type="ECO:0000313" key="4">
    <source>
        <dbReference type="Proteomes" id="UP000593626"/>
    </source>
</evidence>
<dbReference type="EMBL" id="CP049742">
    <property type="protein sequence ID" value="QPC47962.1"/>
    <property type="molecule type" value="Genomic_DNA"/>
</dbReference>
<dbReference type="PANTHER" id="PTHR34477:SF1">
    <property type="entry name" value="UPF0213 PROTEIN YHBQ"/>
    <property type="match status" value="1"/>
</dbReference>
<reference evidence="3 4" key="1">
    <citation type="submission" date="2019-07" db="EMBL/GenBank/DDBJ databases">
        <title>Genome sequence of 2 isolates from Red Sea Mangroves.</title>
        <authorList>
            <person name="Sefrji F."/>
            <person name="Michoud G."/>
            <person name="Merlino G."/>
            <person name="Daffonchio D."/>
        </authorList>
    </citation>
    <scope>NUCLEOTIDE SEQUENCE [LARGE SCALE GENOMIC DNA]</scope>
    <source>
        <strain evidence="3 4">R1DC41</strain>
    </source>
</reference>
<dbReference type="InterPro" id="IPR000305">
    <property type="entry name" value="GIY-YIG_endonuc"/>
</dbReference>
<evidence type="ECO:0000313" key="3">
    <source>
        <dbReference type="EMBL" id="QPC47962.1"/>
    </source>
</evidence>
<dbReference type="InterPro" id="IPR050190">
    <property type="entry name" value="UPF0213_domain"/>
</dbReference>
<dbReference type="CDD" id="cd10456">
    <property type="entry name" value="GIY-YIG_UPF0213"/>
    <property type="match status" value="1"/>
</dbReference>
<dbReference type="KEGG" id="mcui:G8O30_13875"/>
<dbReference type="SUPFAM" id="SSF82771">
    <property type="entry name" value="GIY-YIG endonuclease"/>
    <property type="match status" value="1"/>
</dbReference>
<dbReference type="AlphaFoldDB" id="A0A7S8HGN0"/>
<comment type="similarity">
    <text evidence="1">Belongs to the UPF0213 family.</text>
</comment>
<protein>
    <submittedName>
        <fullName evidence="3">GIY-YIG nuclease family protein</fullName>
    </submittedName>
</protein>
<gene>
    <name evidence="3" type="ORF">G8O30_13875</name>
</gene>
<dbReference type="Proteomes" id="UP000593626">
    <property type="component" value="Chromosome"/>
</dbReference>
<dbReference type="Gene3D" id="3.40.1440.10">
    <property type="entry name" value="GIY-YIG endonuclease"/>
    <property type="match status" value="1"/>
</dbReference>
<dbReference type="PANTHER" id="PTHR34477">
    <property type="entry name" value="UPF0213 PROTEIN YHBQ"/>
    <property type="match status" value="1"/>
</dbReference>
<accession>A0A7S8HGN0</accession>
<keyword evidence="4" id="KW-1185">Reference proteome</keyword>
<evidence type="ECO:0000259" key="2">
    <source>
        <dbReference type="PROSITE" id="PS50164"/>
    </source>
</evidence>
<feature type="domain" description="GIY-YIG" evidence="2">
    <location>
        <begin position="5"/>
        <end position="80"/>
    </location>
</feature>
<proteinExistence type="inferred from homology"/>
<name>A0A7S8HGN0_9BACI</name>